<proteinExistence type="predicted"/>
<accession>A0A8E0RXD8</accession>
<name>A0A8E0RXD8_9TREM</name>
<feature type="region of interest" description="Disordered" evidence="1">
    <location>
        <begin position="159"/>
        <end position="185"/>
    </location>
</feature>
<dbReference type="Proteomes" id="UP000728185">
    <property type="component" value="Unassembled WGS sequence"/>
</dbReference>
<feature type="region of interest" description="Disordered" evidence="1">
    <location>
        <begin position="249"/>
        <end position="269"/>
    </location>
</feature>
<reference evidence="2" key="1">
    <citation type="submission" date="2019-05" db="EMBL/GenBank/DDBJ databases">
        <title>Annotation for the trematode Fasciolopsis buski.</title>
        <authorList>
            <person name="Choi Y.-J."/>
        </authorList>
    </citation>
    <scope>NUCLEOTIDE SEQUENCE</scope>
    <source>
        <strain evidence="2">HT</strain>
        <tissue evidence="2">Whole worm</tissue>
    </source>
</reference>
<keyword evidence="3" id="KW-1185">Reference proteome</keyword>
<dbReference type="OrthoDB" id="6227234at2759"/>
<evidence type="ECO:0000313" key="2">
    <source>
        <dbReference type="EMBL" id="KAA0190715.1"/>
    </source>
</evidence>
<protein>
    <submittedName>
        <fullName evidence="2">Uncharacterized protein</fullName>
    </submittedName>
</protein>
<sequence>MKEPELISQPNRNVSTNWRRSSPNVIIVSGEKLQPVNWKRTKHKRRRHHSLTPQRNHKTRIDSHDRASSPIRTLSQDAVSSTITFDKEIENDFHRGHNDTTEVSNITVIPSPNRTFVVGKISAETKPMQYSATPSFIQIERDDTPLSNRRHSADLQTVDYSTQTGMDNRPFRSLGSPNSNSSDEDQRALITLSSTFDNFSNSEALSQPVLVHARVIRQQENASDVSLLETDQAGRREISVTRLTACGHQDSSSVKEDHSRRTQVSVTDRTAFSPATPGAFSVFLSGHTNVPMNLSLPKGRQRVTTSLRVHRMYPKPLPLRRETVNDKSVLNSAPPVDLTTQVFPADGKPWTDCFHARPLKETELPENKVISVSDKFGVLNSHIQRLTLRLHDFSVIAGGPWRGIIHLIIKKTTVISEIILKIEKLLKFSTHKGKKDFENLEEFTFTCLSSDSTKERRAPPPKFQYDLDEFKQSSTSPVKLDESCYMPYYGPIELKSGHYAIPCIVPIDAKLQPTFVLEQNANKSNLTQLSHSLVLTMDRKKYYGLFFSLSAWAQSSYRVYATLQCSAENSAAITEINTGKLSLKVLSCGPLPQELENGDIVPALLQTYALPDVNLAIQAESLAVQIGDKVRFHLFADQLGVIKYVRGFLLQIVHTPSLDTEDQKTLYKAKEVPDDVAVRYQTERINMSPDFVMPFSVKAETEASNRANNSGPSEQGTLQEPCVNGDDQTSVQSEEAHYHVSSMPWKERKAGCVVTLKVPEKLVPHINMDQVRVNYYIRILIQLKKKTASFSVPISVVDTRIRGCKTECLGDTQELSEKASMKLERDQSCMIA</sequence>
<dbReference type="EMBL" id="LUCM01006830">
    <property type="protein sequence ID" value="KAA0190715.1"/>
    <property type="molecule type" value="Genomic_DNA"/>
</dbReference>
<evidence type="ECO:0000256" key="1">
    <source>
        <dbReference type="SAM" id="MobiDB-lite"/>
    </source>
</evidence>
<comment type="caution">
    <text evidence="2">The sequence shown here is derived from an EMBL/GenBank/DDBJ whole genome shotgun (WGS) entry which is preliminary data.</text>
</comment>
<feature type="region of interest" description="Disordered" evidence="1">
    <location>
        <begin position="39"/>
        <end position="69"/>
    </location>
</feature>
<feature type="compositionally biased region" description="Basic residues" evidence="1">
    <location>
        <begin position="39"/>
        <end position="58"/>
    </location>
</feature>
<gene>
    <name evidence="2" type="ORF">FBUS_04013</name>
</gene>
<evidence type="ECO:0000313" key="3">
    <source>
        <dbReference type="Proteomes" id="UP000728185"/>
    </source>
</evidence>
<organism evidence="2 3">
    <name type="scientific">Fasciolopsis buskii</name>
    <dbReference type="NCBI Taxonomy" id="27845"/>
    <lineage>
        <taxon>Eukaryota</taxon>
        <taxon>Metazoa</taxon>
        <taxon>Spiralia</taxon>
        <taxon>Lophotrochozoa</taxon>
        <taxon>Platyhelminthes</taxon>
        <taxon>Trematoda</taxon>
        <taxon>Digenea</taxon>
        <taxon>Plagiorchiida</taxon>
        <taxon>Echinostomata</taxon>
        <taxon>Echinostomatoidea</taxon>
        <taxon>Fasciolidae</taxon>
        <taxon>Fasciolopsis</taxon>
    </lineage>
</organism>
<dbReference type="AlphaFoldDB" id="A0A8E0RXD8"/>
<feature type="region of interest" description="Disordered" evidence="1">
    <location>
        <begin position="702"/>
        <end position="727"/>
    </location>
</feature>
<feature type="compositionally biased region" description="Polar residues" evidence="1">
    <location>
        <begin position="702"/>
        <end position="718"/>
    </location>
</feature>